<name>A0A0X8G4D8_9FLAO</name>
<dbReference type="CDD" id="cd16325">
    <property type="entry name" value="LolA"/>
    <property type="match status" value="1"/>
</dbReference>
<evidence type="ECO:0008006" key="5">
    <source>
        <dbReference type="Google" id="ProtNLM"/>
    </source>
</evidence>
<dbReference type="AlphaFoldDB" id="A0A0X8G4D8"/>
<reference evidence="4" key="1">
    <citation type="submission" date="2015-12" db="EMBL/GenBank/DDBJ databases">
        <title>Complete genome sequence of Lutibacter profundus strain LP1.</title>
        <authorList>
            <person name="Wissuwa J."/>
            <person name="Le Moine Bauer S."/>
            <person name="Stokke R."/>
            <person name="Dahle H."/>
            <person name="Steen I.H."/>
        </authorList>
    </citation>
    <scope>NUCLEOTIDE SEQUENCE [LARGE SCALE GENOMIC DNA]</scope>
    <source>
        <strain evidence="4">LP1</strain>
    </source>
</reference>
<reference evidence="3 4" key="2">
    <citation type="journal article" date="2016" name="Int. J. Syst. Evol. Microbiol.">
        <title>Lutibacter profundi sp. nov., isolated from a deep-sea hydrothermal system on the Arctic Mid-Ocean Ridge and emended description of the genus Lutibacter.</title>
        <authorList>
            <person name="Le Moine Bauer S."/>
            <person name="Roalkvam I."/>
            <person name="Steen I.H."/>
            <person name="Dahle H."/>
        </authorList>
    </citation>
    <scope>NUCLEOTIDE SEQUENCE [LARGE SCALE GENOMIC DNA]</scope>
    <source>
        <strain evidence="3 4">LP1</strain>
    </source>
</reference>
<protein>
    <recommendedName>
        <fullName evidence="5">Outer membrane lipoprotein carrier protein LolA</fullName>
    </recommendedName>
</protein>
<dbReference type="PATRIC" id="fig|1622118.3.peg.142"/>
<evidence type="ECO:0000313" key="4">
    <source>
        <dbReference type="Proteomes" id="UP000059672"/>
    </source>
</evidence>
<accession>A0A0X8G4D8</accession>
<dbReference type="EMBL" id="CP013355">
    <property type="protein sequence ID" value="AMC09868.1"/>
    <property type="molecule type" value="Genomic_DNA"/>
</dbReference>
<dbReference type="STRING" id="1622118.Lupro_00695"/>
<evidence type="ECO:0000313" key="3">
    <source>
        <dbReference type="EMBL" id="AMC09868.1"/>
    </source>
</evidence>
<keyword evidence="4" id="KW-1185">Reference proteome</keyword>
<sequence>MRKTTLILAIIVLSFSGFSQNTNKAKTLLDEVAQKIEAYKNIYIEFNHKFDNTEADVHQETRGNVTLKGDLYHLNYMGTEQIFDGKKVYLIIHEDEEVIIQKPSDDEGETLTPSIMFSFYKNGYTYKMGELKSTKGIKIQYVKLTPIDSNSEIKSVLIGIDVKTKHIYNIIEVGKNDTVTTLQIRTFKTNQPISEKLFIFDTAKYRDQKRYTISEPK</sequence>
<dbReference type="Gene3D" id="2.50.20.10">
    <property type="entry name" value="Lipoprotein localisation LolA/LolB/LppX"/>
    <property type="match status" value="1"/>
</dbReference>
<feature type="signal peptide" evidence="2">
    <location>
        <begin position="1"/>
        <end position="21"/>
    </location>
</feature>
<organism evidence="3 4">
    <name type="scientific">Lutibacter profundi</name>
    <dbReference type="NCBI Taxonomy" id="1622118"/>
    <lineage>
        <taxon>Bacteria</taxon>
        <taxon>Pseudomonadati</taxon>
        <taxon>Bacteroidota</taxon>
        <taxon>Flavobacteriia</taxon>
        <taxon>Flavobacteriales</taxon>
        <taxon>Flavobacteriaceae</taxon>
        <taxon>Lutibacter</taxon>
    </lineage>
</organism>
<dbReference type="Proteomes" id="UP000059672">
    <property type="component" value="Chromosome"/>
</dbReference>
<dbReference type="Pfam" id="PF03548">
    <property type="entry name" value="LolA"/>
    <property type="match status" value="1"/>
</dbReference>
<dbReference type="SUPFAM" id="SSF89392">
    <property type="entry name" value="Prokaryotic lipoproteins and lipoprotein localization factors"/>
    <property type="match status" value="1"/>
</dbReference>
<evidence type="ECO:0000256" key="1">
    <source>
        <dbReference type="ARBA" id="ARBA00022729"/>
    </source>
</evidence>
<feature type="chain" id="PRO_5007066225" description="Outer membrane lipoprotein carrier protein LolA" evidence="2">
    <location>
        <begin position="22"/>
        <end position="217"/>
    </location>
</feature>
<keyword evidence="1 2" id="KW-0732">Signal</keyword>
<dbReference type="OrthoDB" id="1491557at2"/>
<dbReference type="RefSeq" id="WP_068205586.1">
    <property type="nucleotide sequence ID" value="NZ_CP013355.1"/>
</dbReference>
<dbReference type="KEGG" id="lut:Lupro_00695"/>
<evidence type="ECO:0000256" key="2">
    <source>
        <dbReference type="SAM" id="SignalP"/>
    </source>
</evidence>
<proteinExistence type="predicted"/>
<gene>
    <name evidence="3" type="ORF">Lupro_00695</name>
</gene>
<dbReference type="InterPro" id="IPR004564">
    <property type="entry name" value="OM_lipoprot_carrier_LolA-like"/>
</dbReference>
<dbReference type="InterPro" id="IPR029046">
    <property type="entry name" value="LolA/LolB/LppX"/>
</dbReference>